<keyword evidence="2" id="KW-1185">Reference proteome</keyword>
<name>A0A1H6XSR6_9FIRM</name>
<evidence type="ECO:0000313" key="1">
    <source>
        <dbReference type="EMBL" id="SEJ30644.1"/>
    </source>
</evidence>
<dbReference type="AlphaFoldDB" id="A0A1H6XSR6"/>
<accession>A0A1H6XSR6</accession>
<evidence type="ECO:0000313" key="2">
    <source>
        <dbReference type="Proteomes" id="UP000183028"/>
    </source>
</evidence>
<dbReference type="RefSeq" id="WP_177164994.1">
    <property type="nucleotide sequence ID" value="NZ_FNYK01000101.1"/>
</dbReference>
<sequence length="50" mass="6071">MENKEHFGQHADRMQAFRVEVLDKERAMIGTKFIMKMKISQKCLCFYDRM</sequence>
<dbReference type="EMBL" id="FNYK01000101">
    <property type="protein sequence ID" value="SEJ30644.1"/>
    <property type="molecule type" value="Genomic_DNA"/>
</dbReference>
<reference evidence="2" key="1">
    <citation type="submission" date="2016-10" db="EMBL/GenBank/DDBJ databases">
        <authorList>
            <person name="Varghese N."/>
            <person name="Submissions S."/>
        </authorList>
    </citation>
    <scope>NUCLEOTIDE SEQUENCE [LARGE SCALE GENOMIC DNA]</scope>
    <source>
        <strain evidence="2">DSM 20406</strain>
    </source>
</reference>
<gene>
    <name evidence="1" type="ORF">SAMN04487834_11016</name>
</gene>
<protein>
    <submittedName>
        <fullName evidence="1">Uncharacterized protein</fullName>
    </submittedName>
</protein>
<dbReference type="Proteomes" id="UP000183028">
    <property type="component" value="Unassembled WGS sequence"/>
</dbReference>
<proteinExistence type="predicted"/>
<organism evidence="1 2">
    <name type="scientific">Sharpea azabuensis</name>
    <dbReference type="NCBI Taxonomy" id="322505"/>
    <lineage>
        <taxon>Bacteria</taxon>
        <taxon>Bacillati</taxon>
        <taxon>Bacillota</taxon>
        <taxon>Erysipelotrichia</taxon>
        <taxon>Erysipelotrichales</taxon>
        <taxon>Coprobacillaceae</taxon>
        <taxon>Sharpea</taxon>
    </lineage>
</organism>